<dbReference type="EMBL" id="FNYW01000001">
    <property type="protein sequence ID" value="SEI47996.1"/>
    <property type="molecule type" value="Genomic_DNA"/>
</dbReference>
<dbReference type="Pfam" id="PF07733">
    <property type="entry name" value="DNA_pol3_alpha"/>
    <property type="match status" value="1"/>
</dbReference>
<accession>A0A1H6R0S1</accession>
<dbReference type="InterPro" id="IPR029460">
    <property type="entry name" value="DNAPol_HHH"/>
</dbReference>
<dbReference type="Pfam" id="PF17657">
    <property type="entry name" value="DNA_pol3_finger"/>
    <property type="match status" value="1"/>
</dbReference>
<dbReference type="NCBIfam" id="NF004226">
    <property type="entry name" value="PRK05673.1"/>
    <property type="match status" value="1"/>
</dbReference>
<dbReference type="Pfam" id="PF01336">
    <property type="entry name" value="tRNA_anti-codon"/>
    <property type="match status" value="1"/>
</dbReference>
<dbReference type="STRING" id="1130080.SAMN04488113_10139"/>
<dbReference type="CDD" id="cd04485">
    <property type="entry name" value="DnaE_OBF"/>
    <property type="match status" value="1"/>
</dbReference>
<dbReference type="InterPro" id="IPR011708">
    <property type="entry name" value="DNA_pol3_alpha_NTPase_dom"/>
</dbReference>
<evidence type="ECO:0000256" key="10">
    <source>
        <dbReference type="ARBA" id="ARBA00026073"/>
    </source>
</evidence>
<dbReference type="Pfam" id="PF14579">
    <property type="entry name" value="HHH_6"/>
    <property type="match status" value="1"/>
</dbReference>
<organism evidence="13 14">
    <name type="scientific">Alkalibacterium gilvum</name>
    <dbReference type="NCBI Taxonomy" id="1130080"/>
    <lineage>
        <taxon>Bacteria</taxon>
        <taxon>Bacillati</taxon>
        <taxon>Bacillota</taxon>
        <taxon>Bacilli</taxon>
        <taxon>Lactobacillales</taxon>
        <taxon>Carnobacteriaceae</taxon>
        <taxon>Alkalibacterium</taxon>
    </lineage>
</organism>
<dbReference type="PANTHER" id="PTHR32294:SF0">
    <property type="entry name" value="DNA POLYMERASE III SUBUNIT ALPHA"/>
    <property type="match status" value="1"/>
</dbReference>
<dbReference type="NCBIfam" id="TIGR00594">
    <property type="entry name" value="polc"/>
    <property type="match status" value="1"/>
</dbReference>
<protein>
    <recommendedName>
        <fullName evidence="4">DNA polymerase III subunit alpha</fullName>
        <ecNumber evidence="3">2.7.7.7</ecNumber>
    </recommendedName>
</protein>
<evidence type="ECO:0000256" key="8">
    <source>
        <dbReference type="ARBA" id="ARBA00022932"/>
    </source>
</evidence>
<dbReference type="InterPro" id="IPR003141">
    <property type="entry name" value="Pol/His_phosphatase_N"/>
</dbReference>
<evidence type="ECO:0000256" key="11">
    <source>
        <dbReference type="ARBA" id="ARBA00049244"/>
    </source>
</evidence>
<dbReference type="GO" id="GO:0008408">
    <property type="term" value="F:3'-5' exonuclease activity"/>
    <property type="evidence" value="ECO:0007669"/>
    <property type="project" value="InterPro"/>
</dbReference>
<feature type="domain" description="Polymerase/histidinol phosphatase N-terminal" evidence="12">
    <location>
        <begin position="4"/>
        <end position="71"/>
    </location>
</feature>
<comment type="similarity">
    <text evidence="2">Belongs to the DNA polymerase type-C family. DnaE subfamily.</text>
</comment>
<dbReference type="GO" id="GO:0006260">
    <property type="term" value="P:DNA replication"/>
    <property type="evidence" value="ECO:0007669"/>
    <property type="project" value="UniProtKB-KW"/>
</dbReference>
<dbReference type="InterPro" id="IPR016195">
    <property type="entry name" value="Pol/histidinol_Pase-like"/>
</dbReference>
<evidence type="ECO:0000256" key="3">
    <source>
        <dbReference type="ARBA" id="ARBA00012417"/>
    </source>
</evidence>
<comment type="subcellular location">
    <subcellularLocation>
        <location evidence="1">Cytoplasm</location>
    </subcellularLocation>
</comment>
<dbReference type="RefSeq" id="WP_091631674.1">
    <property type="nucleotide sequence ID" value="NZ_FNYW01000001.1"/>
</dbReference>
<evidence type="ECO:0000256" key="5">
    <source>
        <dbReference type="ARBA" id="ARBA00022679"/>
    </source>
</evidence>
<dbReference type="Proteomes" id="UP000198564">
    <property type="component" value="Unassembled WGS sequence"/>
</dbReference>
<proteinExistence type="inferred from homology"/>
<dbReference type="SUPFAM" id="SSF89550">
    <property type="entry name" value="PHP domain-like"/>
    <property type="match status" value="1"/>
</dbReference>
<gene>
    <name evidence="13" type="ORF">SAMN04488113_10139</name>
</gene>
<dbReference type="SMART" id="SM00481">
    <property type="entry name" value="POLIIIAc"/>
    <property type="match status" value="1"/>
</dbReference>
<dbReference type="GO" id="GO:0003887">
    <property type="term" value="F:DNA-directed DNA polymerase activity"/>
    <property type="evidence" value="ECO:0007669"/>
    <property type="project" value="UniProtKB-KW"/>
</dbReference>
<dbReference type="AlphaFoldDB" id="A0A1H6R0S1"/>
<dbReference type="InterPro" id="IPR040982">
    <property type="entry name" value="DNA_pol3_finger"/>
</dbReference>
<dbReference type="Pfam" id="PF02811">
    <property type="entry name" value="PHP"/>
    <property type="match status" value="1"/>
</dbReference>
<dbReference type="GO" id="GO:0003676">
    <property type="term" value="F:nucleic acid binding"/>
    <property type="evidence" value="ECO:0007669"/>
    <property type="project" value="InterPro"/>
</dbReference>
<evidence type="ECO:0000256" key="7">
    <source>
        <dbReference type="ARBA" id="ARBA00022705"/>
    </source>
</evidence>
<keyword evidence="14" id="KW-1185">Reference proteome</keyword>
<evidence type="ECO:0000313" key="14">
    <source>
        <dbReference type="Proteomes" id="UP000198564"/>
    </source>
</evidence>
<dbReference type="Gene3D" id="3.20.20.140">
    <property type="entry name" value="Metal-dependent hydrolases"/>
    <property type="match status" value="1"/>
</dbReference>
<evidence type="ECO:0000256" key="9">
    <source>
        <dbReference type="ARBA" id="ARBA00025611"/>
    </source>
</evidence>
<evidence type="ECO:0000256" key="4">
    <source>
        <dbReference type="ARBA" id="ARBA00019114"/>
    </source>
</evidence>
<dbReference type="InterPro" id="IPR004805">
    <property type="entry name" value="DnaE2/DnaE/PolC"/>
</dbReference>
<reference evidence="14" key="1">
    <citation type="submission" date="2016-10" db="EMBL/GenBank/DDBJ databases">
        <authorList>
            <person name="Varghese N."/>
            <person name="Submissions S."/>
        </authorList>
    </citation>
    <scope>NUCLEOTIDE SEQUENCE [LARGE SCALE GENOMIC DNA]</scope>
    <source>
        <strain evidence="14">DSM 25751</strain>
    </source>
</reference>
<sequence length="1102" mass="125895">MDFVPLQTISAYSLLESNIKIPELVSKAKKLGYTSLALSDYEVMHGAVEFYLEAKKHGIKPIIGLTVNIYEDTESDEGLSIVLLAENASGYKQLLALSSKIKVNHEKITPNILQEHIGNITAVIDFGSLNNYLSETSERVTVILKDIKKIIKHVYLGIALTNDTIEKTKNIIRLSEEISIPVVVSEPINSIDETSTMSIDVLNAIKEQETIEYRNYKSTSSSFYLQKPEIVIEKYKKNNLNDALKRTVTISKSIDLNLEWKSTLPQFDTPKQMSSAEYLKEIVHSRLNEKLPDHSSIYDKRIEKELSTIIKMGFADYFLIVWDVMKYAHQNEIVTGAGRGSAAGSLVSYVLNITDVDPVAYDLLFDRFLNEERYTMPDIDLDFPDDKRESILKYVLNKYGANHVAQIATFGTFAAKMAIRDTGRVFGLSTDEQKKWSDAIPNKLGITLKKAYNDSEKLRTLVNNSDKHKMIFKNAIDIEGLPRHVSTHAAGVVISKEPLIETAPLQEGNGAMPLTQYTMNDVETVGLLKMDFLGLKNLSILSDCLKNTKQLKGKVKEKLASIPLDDQPTLDLFKDGNTKGVFQFESSGIRRVLRKLKPTTFEDIVAVNALYRPGPMEQIDLYIKRKNGQEKIKYIHEDLKDILEVTNGVMIYQEQVMKVAKEIAGYSLSEADILRRAISKKIKKEIDAGRKQFVAGANNKGYDEETASQIYTHIERFADYGFNRSHAVSYSKLAFQLAYFKANFPAVFFVSLMRASSNNKDKLKSYMLEAKQSGIQLIHPDINKSDANFKVANENIIFGLNTLKGLRKDFIQHILYLRNKYGDFEDLLSFINTIDERWRKERYLLPLIQVGSFDQMSYNRRTMVESLESMLNSVNMSNGNIELFESLAPKIQKKDEYSLEEKLKQEFEVTGYYLSGHPTEKYMDMIKKNDITFINDSIQNRVQMYLMSVEEIKKIQTKRGEPMAFVEMTDASGEATGVLFPDNYRKYAKELQKNKLFIVKGKVEFKKNKWNILVDSLRKPESLEPKNQARLYLRFENLKEDRRKFNDILTLLNNHQGDTDVIVYDQSLNKKEKLKSTFRFNKDAATINAMKKILGKNNVVLR</sequence>
<dbReference type="GO" id="GO:0005737">
    <property type="term" value="C:cytoplasm"/>
    <property type="evidence" value="ECO:0007669"/>
    <property type="project" value="UniProtKB-SubCell"/>
</dbReference>
<comment type="function">
    <text evidence="9">DNA polymerase III is a complex, multichain enzyme responsible for most of the replicative synthesis in bacteria. This DNA polymerase also exhibits 3' to 5' exonuclease activity. The alpha chain is the DNA polymerase.</text>
</comment>
<dbReference type="InterPro" id="IPR004013">
    <property type="entry name" value="PHP_dom"/>
</dbReference>
<evidence type="ECO:0000256" key="2">
    <source>
        <dbReference type="ARBA" id="ARBA00009496"/>
    </source>
</evidence>
<evidence type="ECO:0000259" key="12">
    <source>
        <dbReference type="SMART" id="SM00481"/>
    </source>
</evidence>
<evidence type="ECO:0000256" key="1">
    <source>
        <dbReference type="ARBA" id="ARBA00004496"/>
    </source>
</evidence>
<dbReference type="InterPro" id="IPR041931">
    <property type="entry name" value="DNA_pol3_alpha_thumb_dom"/>
</dbReference>
<keyword evidence="7" id="KW-0235">DNA replication</keyword>
<evidence type="ECO:0000313" key="13">
    <source>
        <dbReference type="EMBL" id="SEI47996.1"/>
    </source>
</evidence>
<dbReference type="OrthoDB" id="9803237at2"/>
<keyword evidence="6" id="KW-0548">Nucleotidyltransferase</keyword>
<dbReference type="CDD" id="cd07431">
    <property type="entry name" value="PHP_PolIIIA"/>
    <property type="match status" value="1"/>
</dbReference>
<comment type="subunit">
    <text evidence="10">DNA polymerase III contains a core (composed of alpha, epsilon and theta chains) that associates with a tau subunit. This core dimerizes to form the POLIII' complex. PolIII' associates with the gamma complex (composed of gamma, delta, delta', psi and chi chains) and with the beta chain to form the complete DNA polymerase III complex.</text>
</comment>
<dbReference type="InterPro" id="IPR004365">
    <property type="entry name" value="NA-bd_OB_tRNA"/>
</dbReference>
<name>A0A1H6R0S1_9LACT</name>
<dbReference type="EC" id="2.7.7.7" evidence="3"/>
<keyword evidence="5" id="KW-0808">Transferase</keyword>
<keyword evidence="8" id="KW-0239">DNA-directed DNA polymerase</keyword>
<comment type="catalytic activity">
    <reaction evidence="11">
        <text>DNA(n) + a 2'-deoxyribonucleoside 5'-triphosphate = DNA(n+1) + diphosphate</text>
        <dbReference type="Rhea" id="RHEA:22508"/>
        <dbReference type="Rhea" id="RHEA-COMP:17339"/>
        <dbReference type="Rhea" id="RHEA-COMP:17340"/>
        <dbReference type="ChEBI" id="CHEBI:33019"/>
        <dbReference type="ChEBI" id="CHEBI:61560"/>
        <dbReference type="ChEBI" id="CHEBI:173112"/>
        <dbReference type="EC" id="2.7.7.7"/>
    </reaction>
</comment>
<evidence type="ECO:0000256" key="6">
    <source>
        <dbReference type="ARBA" id="ARBA00022695"/>
    </source>
</evidence>
<dbReference type="PANTHER" id="PTHR32294">
    <property type="entry name" value="DNA POLYMERASE III SUBUNIT ALPHA"/>
    <property type="match status" value="1"/>
</dbReference>
<dbReference type="Gene3D" id="1.10.150.870">
    <property type="match status" value="1"/>
</dbReference>
<dbReference type="Gene3D" id="1.10.10.1600">
    <property type="entry name" value="Bacterial DNA polymerase III alpha subunit, thumb domain"/>
    <property type="match status" value="1"/>
</dbReference>